<keyword evidence="2" id="KW-0812">Transmembrane</keyword>
<protein>
    <submittedName>
        <fullName evidence="3">MFS transporter</fullName>
    </submittedName>
</protein>
<evidence type="ECO:0000256" key="2">
    <source>
        <dbReference type="SAM" id="Phobius"/>
    </source>
</evidence>
<keyword evidence="2" id="KW-0472">Membrane</keyword>
<feature type="transmembrane region" description="Helical" evidence="2">
    <location>
        <begin position="15"/>
        <end position="37"/>
    </location>
</feature>
<name>A0A2N7FH37_VIBSP</name>
<comment type="caution">
    <text evidence="3">The sequence shown here is derived from an EMBL/GenBank/DDBJ whole genome shotgun (WGS) entry which is preliminary data.</text>
</comment>
<evidence type="ECO:0000256" key="1">
    <source>
        <dbReference type="SAM" id="MobiDB-lite"/>
    </source>
</evidence>
<feature type="transmembrane region" description="Helical" evidence="2">
    <location>
        <begin position="57"/>
        <end position="81"/>
    </location>
</feature>
<proteinExistence type="predicted"/>
<sequence>MSLVSVPFVGTGADTALHVVAGVVLIATIAAACYGFWRVHELPINKAHSKEHQQLGLITALTWIGFIWHWVWVLAVILAFVDMEKAIINLRDTWKAPATSDVPPEQNDKNEETPVC</sequence>
<dbReference type="AlphaFoldDB" id="A0A2N7FH37"/>
<dbReference type="RefSeq" id="WP_076676403.1">
    <property type="nucleotide sequence ID" value="NZ_CAWMVP010000015.1"/>
</dbReference>
<gene>
    <name evidence="3" type="ORF">BCU17_02155</name>
</gene>
<feature type="region of interest" description="Disordered" evidence="1">
    <location>
        <begin position="96"/>
        <end position="116"/>
    </location>
</feature>
<evidence type="ECO:0000313" key="4">
    <source>
        <dbReference type="Proteomes" id="UP000235330"/>
    </source>
</evidence>
<keyword evidence="2" id="KW-1133">Transmembrane helix</keyword>
<feature type="compositionally biased region" description="Basic and acidic residues" evidence="1">
    <location>
        <begin position="106"/>
        <end position="116"/>
    </location>
</feature>
<reference evidence="4" key="1">
    <citation type="submission" date="2016-07" db="EMBL/GenBank/DDBJ databases">
        <title>Nontailed viruses are major unrecognized killers of bacteria in the ocean.</title>
        <authorList>
            <person name="Kauffman K."/>
            <person name="Hussain F."/>
            <person name="Yang J."/>
            <person name="Arevalo P."/>
            <person name="Brown J."/>
            <person name="Cutler M."/>
            <person name="Kelly L."/>
            <person name="Polz M.F."/>
        </authorList>
    </citation>
    <scope>NUCLEOTIDE SEQUENCE [LARGE SCALE GENOMIC DNA]</scope>
    <source>
        <strain evidence="4">10N.261.55.E11</strain>
    </source>
</reference>
<evidence type="ECO:0000313" key="3">
    <source>
        <dbReference type="EMBL" id="PMJ68604.1"/>
    </source>
</evidence>
<organism evidence="3 4">
    <name type="scientific">Vibrio splendidus</name>
    <dbReference type="NCBI Taxonomy" id="29497"/>
    <lineage>
        <taxon>Bacteria</taxon>
        <taxon>Pseudomonadati</taxon>
        <taxon>Pseudomonadota</taxon>
        <taxon>Gammaproteobacteria</taxon>
        <taxon>Vibrionales</taxon>
        <taxon>Vibrionaceae</taxon>
        <taxon>Vibrio</taxon>
    </lineage>
</organism>
<dbReference type="EMBL" id="MCWU01000013">
    <property type="protein sequence ID" value="PMJ68604.1"/>
    <property type="molecule type" value="Genomic_DNA"/>
</dbReference>
<accession>A0A2N7FH37</accession>
<dbReference type="Proteomes" id="UP000235330">
    <property type="component" value="Unassembled WGS sequence"/>
</dbReference>
<dbReference type="OrthoDB" id="6400409at2"/>